<protein>
    <submittedName>
        <fullName evidence="2">Uncharacterized protein</fullName>
    </submittedName>
</protein>
<dbReference type="EMBL" id="QNSF01000003">
    <property type="protein sequence ID" value="RBP95387.1"/>
    <property type="molecule type" value="Genomic_DNA"/>
</dbReference>
<keyword evidence="1" id="KW-1133">Transmembrane helix</keyword>
<evidence type="ECO:0000313" key="2">
    <source>
        <dbReference type="EMBL" id="RBP95387.1"/>
    </source>
</evidence>
<reference evidence="2 3" key="1">
    <citation type="submission" date="2018-06" db="EMBL/GenBank/DDBJ databases">
        <title>Freshwater and sediment microbial communities from various areas in North America, analyzing microbe dynamics in response to fracking.</title>
        <authorList>
            <person name="Lamendella R."/>
        </authorList>
    </citation>
    <scope>NUCLEOTIDE SEQUENCE [LARGE SCALE GENOMIC DNA]</scope>
    <source>
        <strain evidence="2 3">14_TX</strain>
    </source>
</reference>
<accession>A0A366K294</accession>
<proteinExistence type="predicted"/>
<comment type="caution">
    <text evidence="2">The sequence shown here is derived from an EMBL/GenBank/DDBJ whole genome shotgun (WGS) entry which is preliminary data.</text>
</comment>
<name>A0A366K294_CYTFI</name>
<keyword evidence="1" id="KW-0472">Membrane</keyword>
<feature type="transmembrane region" description="Helical" evidence="1">
    <location>
        <begin position="77"/>
        <end position="93"/>
    </location>
</feature>
<keyword evidence="1" id="KW-0812">Transmembrane</keyword>
<evidence type="ECO:0000313" key="3">
    <source>
        <dbReference type="Proteomes" id="UP000252731"/>
    </source>
</evidence>
<gene>
    <name evidence="2" type="ORF">DFO70_103429</name>
</gene>
<evidence type="ECO:0000256" key="1">
    <source>
        <dbReference type="SAM" id="Phobius"/>
    </source>
</evidence>
<dbReference type="OrthoDB" id="9984079at2"/>
<organism evidence="2 3">
    <name type="scientific">Cytobacillus firmus</name>
    <name type="common">Bacillus firmus</name>
    <dbReference type="NCBI Taxonomy" id="1399"/>
    <lineage>
        <taxon>Bacteria</taxon>
        <taxon>Bacillati</taxon>
        <taxon>Bacillota</taxon>
        <taxon>Bacilli</taxon>
        <taxon>Bacillales</taxon>
        <taxon>Bacillaceae</taxon>
        <taxon>Cytobacillus</taxon>
    </lineage>
</organism>
<dbReference type="RefSeq" id="WP_113882067.1">
    <property type="nucleotide sequence ID" value="NZ_QNSF01000003.1"/>
</dbReference>
<dbReference type="AlphaFoldDB" id="A0A366K294"/>
<dbReference type="Proteomes" id="UP000252731">
    <property type="component" value="Unassembled WGS sequence"/>
</dbReference>
<keyword evidence="3" id="KW-1185">Reference proteome</keyword>
<sequence>MTHRQKNILERNLTGEGHFNNLPRDEKGRFVSQNKLPKKLKKQEGYDDFPPRSIKLKKVKGTYGTYMVKDKLIPDNLKSLIYICVTIGSLIVLF</sequence>